<evidence type="ECO:0000256" key="1">
    <source>
        <dbReference type="SAM" id="MobiDB-lite"/>
    </source>
</evidence>
<keyword evidence="3" id="KW-1185">Reference proteome</keyword>
<feature type="region of interest" description="Disordered" evidence="1">
    <location>
        <begin position="35"/>
        <end position="73"/>
    </location>
</feature>
<dbReference type="Proteomes" id="UP000321389">
    <property type="component" value="Chromosome"/>
</dbReference>
<evidence type="ECO:0008006" key="4">
    <source>
        <dbReference type="Google" id="ProtNLM"/>
    </source>
</evidence>
<proteinExistence type="predicted"/>
<dbReference type="RefSeq" id="WP_146298070.1">
    <property type="nucleotide sequence ID" value="NZ_CP042301.2"/>
</dbReference>
<accession>A0A5B8KUX2</accession>
<gene>
    <name evidence="2" type="ORF">FQ775_02945</name>
</gene>
<sequence>MATAQNLLRLSSLGAHSLSSRMLAALTGLRPRPRRVRLDPRTLPDHLRRDMGFMDGNEPRGRRARDPYWPDSI</sequence>
<evidence type="ECO:0000313" key="2">
    <source>
        <dbReference type="EMBL" id="QDY99414.1"/>
    </source>
</evidence>
<dbReference type="KEGG" id="niy:FQ775_02945"/>
<protein>
    <recommendedName>
        <fullName evidence="4">DUF1127 domain-containing protein</fullName>
    </recommendedName>
</protein>
<feature type="compositionally biased region" description="Basic and acidic residues" evidence="1">
    <location>
        <begin position="36"/>
        <end position="73"/>
    </location>
</feature>
<dbReference type="AlphaFoldDB" id="A0A5B8KUX2"/>
<name>A0A5B8KUX2_9HYPH</name>
<reference evidence="2" key="1">
    <citation type="submission" date="2020-04" db="EMBL/GenBank/DDBJ databases">
        <title>Nitratireductor sp. nov. isolated from mangrove soil.</title>
        <authorList>
            <person name="Ye Y."/>
        </authorList>
    </citation>
    <scope>NUCLEOTIDE SEQUENCE</scope>
    <source>
        <strain evidence="2">SY7</strain>
    </source>
</reference>
<organism evidence="2 3">
    <name type="scientific">Nitratireductor mangrovi</name>
    <dbReference type="NCBI Taxonomy" id="2599600"/>
    <lineage>
        <taxon>Bacteria</taxon>
        <taxon>Pseudomonadati</taxon>
        <taxon>Pseudomonadota</taxon>
        <taxon>Alphaproteobacteria</taxon>
        <taxon>Hyphomicrobiales</taxon>
        <taxon>Phyllobacteriaceae</taxon>
        <taxon>Nitratireductor</taxon>
    </lineage>
</organism>
<evidence type="ECO:0000313" key="3">
    <source>
        <dbReference type="Proteomes" id="UP000321389"/>
    </source>
</evidence>
<dbReference type="EMBL" id="CP042301">
    <property type="protein sequence ID" value="QDY99414.1"/>
    <property type="molecule type" value="Genomic_DNA"/>
</dbReference>